<proteinExistence type="predicted"/>
<feature type="compositionally biased region" description="Polar residues" evidence="1">
    <location>
        <begin position="74"/>
        <end position="85"/>
    </location>
</feature>
<gene>
    <name evidence="2" type="ORF">AVDCRST_MAG75-2588</name>
</gene>
<reference evidence="2" key="1">
    <citation type="submission" date="2020-02" db="EMBL/GenBank/DDBJ databases">
        <authorList>
            <person name="Meier V. D."/>
        </authorList>
    </citation>
    <scope>NUCLEOTIDE SEQUENCE</scope>
    <source>
        <strain evidence="2">AVDCRST_MAG75</strain>
    </source>
</reference>
<protein>
    <submittedName>
        <fullName evidence="2">Uncharacterized protein</fullName>
    </submittedName>
</protein>
<feature type="region of interest" description="Disordered" evidence="1">
    <location>
        <begin position="54"/>
        <end position="85"/>
    </location>
</feature>
<organism evidence="2">
    <name type="scientific">uncultured Propionibacteriaceae bacterium</name>
    <dbReference type="NCBI Taxonomy" id="257457"/>
    <lineage>
        <taxon>Bacteria</taxon>
        <taxon>Bacillati</taxon>
        <taxon>Actinomycetota</taxon>
        <taxon>Actinomycetes</taxon>
        <taxon>Propionibacteriales</taxon>
        <taxon>Propionibacteriaceae</taxon>
        <taxon>environmental samples</taxon>
    </lineage>
</organism>
<evidence type="ECO:0000256" key="1">
    <source>
        <dbReference type="SAM" id="MobiDB-lite"/>
    </source>
</evidence>
<sequence>MSQDASASQGVAPESAPDTGHPEIDAAVGRLEGLEQLPVGQHHDELTRVHEVLDRALNPEAAGSGGLSDRAATARNSTSHPNRSS</sequence>
<dbReference type="AlphaFoldDB" id="A0A6J4PB30"/>
<evidence type="ECO:0000313" key="2">
    <source>
        <dbReference type="EMBL" id="CAA9408445.1"/>
    </source>
</evidence>
<name>A0A6J4PB30_9ACTN</name>
<accession>A0A6J4PB30</accession>
<dbReference type="EMBL" id="CADCUO010000184">
    <property type="protein sequence ID" value="CAA9408445.1"/>
    <property type="molecule type" value="Genomic_DNA"/>
</dbReference>
<feature type="region of interest" description="Disordered" evidence="1">
    <location>
        <begin position="1"/>
        <end position="28"/>
    </location>
</feature>